<dbReference type="EMBL" id="GL445914">
    <property type="protein sequence ID" value="EFN88831.1"/>
    <property type="molecule type" value="Genomic_DNA"/>
</dbReference>
<protein>
    <submittedName>
        <fullName evidence="2">Uncharacterized protein</fullName>
    </submittedName>
</protein>
<dbReference type="AlphaFoldDB" id="E2B642"/>
<accession>E2B642</accession>
<name>E2B642_HARSA</name>
<dbReference type="OrthoDB" id="10041077at2759"/>
<organism evidence="3">
    <name type="scientific">Harpegnathos saltator</name>
    <name type="common">Jerdon's jumping ant</name>
    <dbReference type="NCBI Taxonomy" id="610380"/>
    <lineage>
        <taxon>Eukaryota</taxon>
        <taxon>Metazoa</taxon>
        <taxon>Ecdysozoa</taxon>
        <taxon>Arthropoda</taxon>
        <taxon>Hexapoda</taxon>
        <taxon>Insecta</taxon>
        <taxon>Pterygota</taxon>
        <taxon>Neoptera</taxon>
        <taxon>Endopterygota</taxon>
        <taxon>Hymenoptera</taxon>
        <taxon>Apocrita</taxon>
        <taxon>Aculeata</taxon>
        <taxon>Formicoidea</taxon>
        <taxon>Formicidae</taxon>
        <taxon>Ponerinae</taxon>
        <taxon>Ponerini</taxon>
        <taxon>Harpegnathos</taxon>
    </lineage>
</organism>
<gene>
    <name evidence="2" type="ORF">EAI_08416</name>
</gene>
<dbReference type="OMA" id="QMFFVPT"/>
<proteinExistence type="predicted"/>
<evidence type="ECO:0000313" key="2">
    <source>
        <dbReference type="EMBL" id="EFN88831.1"/>
    </source>
</evidence>
<feature type="compositionally biased region" description="Basic residues" evidence="1">
    <location>
        <begin position="402"/>
        <end position="412"/>
    </location>
</feature>
<evidence type="ECO:0000313" key="3">
    <source>
        <dbReference type="Proteomes" id="UP000008237"/>
    </source>
</evidence>
<sequence>MSTGDRTRPAYGRSREEDLAEGCKEYYLFLLELYLKEASGSRLAKLNQMFFVPTSVRFEFLDFVDEDDLQLTPVDALFQPQAGVANDVEVFNAGKSVLFAVDFDAVTDRSVQMILKIIVKKRMPDDIKPDILVGTGELDLSAQYAALRLETLQCWRRGIATSKTFDGQVPLIHSTDLTGRLDIFVRMSGFGQTIVTDFNAPQDSESFVFGAEEVDETLAYKFRKVDPRAEDLFRDSSKNLQNTVTCPVCLPETYPCVPCGRMGAIEERNKRVRDVRVDAAVEKKSEYTTSKNLLQSGQNSSQPCGKPVVLKVSGLFDNGDGEKPTVTVADESAAAKPGESDDPDHDVFILRIGKKGLVGIGEKSDIQLEMKTPKGPERRPPIRYETREMQTDVKEEVEVKERKKKPKKKSKK</sequence>
<dbReference type="PhylomeDB" id="E2B642"/>
<feature type="region of interest" description="Disordered" evidence="1">
    <location>
        <begin position="364"/>
        <end position="412"/>
    </location>
</feature>
<dbReference type="InParanoid" id="E2B642"/>
<dbReference type="Proteomes" id="UP000008237">
    <property type="component" value="Unassembled WGS sequence"/>
</dbReference>
<evidence type="ECO:0000256" key="1">
    <source>
        <dbReference type="SAM" id="MobiDB-lite"/>
    </source>
</evidence>
<feature type="compositionally biased region" description="Basic and acidic residues" evidence="1">
    <location>
        <begin position="364"/>
        <end position="401"/>
    </location>
</feature>
<reference evidence="2 3" key="1">
    <citation type="journal article" date="2010" name="Science">
        <title>Genomic comparison of the ants Camponotus floridanus and Harpegnathos saltator.</title>
        <authorList>
            <person name="Bonasio R."/>
            <person name="Zhang G."/>
            <person name="Ye C."/>
            <person name="Mutti N.S."/>
            <person name="Fang X."/>
            <person name="Qin N."/>
            <person name="Donahue G."/>
            <person name="Yang P."/>
            <person name="Li Q."/>
            <person name="Li C."/>
            <person name="Zhang P."/>
            <person name="Huang Z."/>
            <person name="Berger S.L."/>
            <person name="Reinberg D."/>
            <person name="Wang J."/>
            <person name="Liebig J."/>
        </authorList>
    </citation>
    <scope>NUCLEOTIDE SEQUENCE [LARGE SCALE GENOMIC DNA]</scope>
    <source>
        <strain evidence="2 3">R22 G/1</strain>
    </source>
</reference>
<dbReference type="Pfam" id="PF14924">
    <property type="entry name" value="MAP10_N"/>
    <property type="match status" value="1"/>
</dbReference>
<keyword evidence="3" id="KW-1185">Reference proteome</keyword>